<dbReference type="InterPro" id="IPR006130">
    <property type="entry name" value="Asp/Orn_carbamoylTrfase"/>
</dbReference>
<evidence type="ECO:0000256" key="3">
    <source>
        <dbReference type="ARBA" id="ARBA00013007"/>
    </source>
</evidence>
<feature type="binding site" evidence="7">
    <location>
        <begin position="60"/>
        <end position="63"/>
    </location>
    <ligand>
        <name>carbamoyl phosphate</name>
        <dbReference type="ChEBI" id="CHEBI:58228"/>
    </ligand>
</feature>
<evidence type="ECO:0000256" key="4">
    <source>
        <dbReference type="ARBA" id="ARBA00022490"/>
    </source>
</evidence>
<comment type="similarity">
    <text evidence="2 7">Belongs to the aspartate/ornithine carbamoyltransferase superfamily. OTCase family.</text>
</comment>
<evidence type="ECO:0000256" key="2">
    <source>
        <dbReference type="ARBA" id="ARBA00007805"/>
    </source>
</evidence>
<feature type="binding site" evidence="7">
    <location>
        <begin position="138"/>
        <end position="141"/>
    </location>
    <ligand>
        <name>carbamoyl phosphate</name>
        <dbReference type="ChEBI" id="CHEBI:58228"/>
    </ligand>
</feature>
<evidence type="ECO:0000313" key="11">
    <source>
        <dbReference type="Proteomes" id="UP000288291"/>
    </source>
</evidence>
<keyword evidence="11" id="KW-1185">Reference proteome</keyword>
<comment type="catalytic activity">
    <reaction evidence="6 7">
        <text>carbamoyl phosphate + L-ornithine = L-citrulline + phosphate + H(+)</text>
        <dbReference type="Rhea" id="RHEA:19513"/>
        <dbReference type="ChEBI" id="CHEBI:15378"/>
        <dbReference type="ChEBI" id="CHEBI:43474"/>
        <dbReference type="ChEBI" id="CHEBI:46911"/>
        <dbReference type="ChEBI" id="CHEBI:57743"/>
        <dbReference type="ChEBI" id="CHEBI:58228"/>
        <dbReference type="EC" id="2.1.3.3"/>
    </reaction>
</comment>
<keyword evidence="5 7" id="KW-0808">Transferase</keyword>
<dbReference type="PROSITE" id="PS00097">
    <property type="entry name" value="CARBAMOYLTRANSFERASE"/>
    <property type="match status" value="1"/>
</dbReference>
<feature type="binding site" evidence="7">
    <location>
        <position position="321"/>
    </location>
    <ligand>
        <name>carbamoyl phosphate</name>
        <dbReference type="ChEBI" id="CHEBI:58228"/>
    </ligand>
</feature>
<evidence type="ECO:0000259" key="9">
    <source>
        <dbReference type="Pfam" id="PF02729"/>
    </source>
</evidence>
<name>A0A437ST75_9LACO</name>
<dbReference type="EC" id="2.1.3.3" evidence="3 7"/>
<keyword evidence="4 7" id="KW-0963">Cytoplasm</keyword>
<dbReference type="EMBL" id="RXIA01000030">
    <property type="protein sequence ID" value="RVU70108.1"/>
    <property type="molecule type" value="Genomic_DNA"/>
</dbReference>
<dbReference type="FunFam" id="3.40.50.1370:FF:000008">
    <property type="entry name" value="Ornithine carbamoyltransferase"/>
    <property type="match status" value="1"/>
</dbReference>
<feature type="binding site" evidence="7">
    <location>
        <begin position="276"/>
        <end position="277"/>
    </location>
    <ligand>
        <name>carbamoyl phosphate</name>
        <dbReference type="ChEBI" id="CHEBI:58228"/>
    </ligand>
</feature>
<dbReference type="Pfam" id="PF00185">
    <property type="entry name" value="OTCace"/>
    <property type="match status" value="1"/>
</dbReference>
<dbReference type="GO" id="GO:0042450">
    <property type="term" value="P:L-arginine biosynthetic process via ornithine"/>
    <property type="evidence" value="ECO:0007669"/>
    <property type="project" value="UniProtKB-UniRule"/>
</dbReference>
<sequence length="344" mass="38611">MSNLQNVFQGRSFLACKDYSPAELNYLIDFALHLKELKQKHIPHKYLEGKNIALLFEKASTRTRSAFVVACHDLGANPEYMGAGEIHLGKKESIADTARVLGRMFDGIEYRGFAHQDVETLAEYAGVPVWNGLTDKWHPTQMLADFMTIKEKFGHLKGLTLAYVGDGRDNVADSLLVAGTMLGVNVHIVTPKSLFTHPDVHAIAKKYEAQTGAKFLVTDNIEEGVKGANIIYTDVWVSMGENDWSERIKLLKPYQVDMQLMQQTGTPDDELIFMHCLPAFHNTETTVGQEIEAKYGLHDMEVTDEVFNSKYAWQFTEAENRMHSIKAIIAATLGNLFIPSVLEK</sequence>
<dbReference type="InterPro" id="IPR024904">
    <property type="entry name" value="OTCase_ArgI"/>
</dbReference>
<dbReference type="PRINTS" id="PR00102">
    <property type="entry name" value="OTCASE"/>
</dbReference>
<proteinExistence type="inferred from homology"/>
<feature type="binding site" evidence="7">
    <location>
        <position position="234"/>
    </location>
    <ligand>
        <name>L-ornithine</name>
        <dbReference type="ChEBI" id="CHEBI:46911"/>
    </ligand>
</feature>
<dbReference type="Proteomes" id="UP000288291">
    <property type="component" value="Unassembled WGS sequence"/>
</dbReference>
<feature type="binding site" evidence="7">
    <location>
        <position position="111"/>
    </location>
    <ligand>
        <name>carbamoyl phosphate</name>
        <dbReference type="ChEBI" id="CHEBI:58228"/>
    </ligand>
</feature>
<dbReference type="PANTHER" id="PTHR45753:SF1">
    <property type="entry name" value="ORNITHINE CARBAMOYLTRANSFERASE, CATABOLIC"/>
    <property type="match status" value="1"/>
</dbReference>
<reference evidence="10 11" key="1">
    <citation type="submission" date="2018-12" db="EMBL/GenBank/DDBJ databases">
        <authorList>
            <person name="Meng J."/>
        </authorList>
    </citation>
    <scope>NUCLEOTIDE SEQUENCE [LARGE SCALE GENOMIC DNA]</scope>
    <source>
        <strain evidence="10 11">HT111-2</strain>
    </source>
</reference>
<dbReference type="PRINTS" id="PR00100">
    <property type="entry name" value="AOTCASE"/>
</dbReference>
<dbReference type="Pfam" id="PF02729">
    <property type="entry name" value="OTCace_N"/>
    <property type="match status" value="1"/>
</dbReference>
<feature type="binding site" evidence="7">
    <location>
        <position position="170"/>
    </location>
    <ligand>
        <name>L-ornithine</name>
        <dbReference type="ChEBI" id="CHEBI:46911"/>
    </ligand>
</feature>
<dbReference type="GO" id="GO:0019240">
    <property type="term" value="P:citrulline biosynthetic process"/>
    <property type="evidence" value="ECO:0007669"/>
    <property type="project" value="TreeGrafter"/>
</dbReference>
<dbReference type="NCBIfam" id="TIGR00658">
    <property type="entry name" value="orni_carb_tr"/>
    <property type="match status" value="1"/>
</dbReference>
<evidence type="ECO:0000256" key="7">
    <source>
        <dbReference type="HAMAP-Rule" id="MF_01109"/>
    </source>
</evidence>
<feature type="domain" description="Aspartate/ornithine carbamoyltransferase carbamoyl-P binding" evidence="9">
    <location>
        <begin position="11"/>
        <end position="151"/>
    </location>
</feature>
<evidence type="ECO:0000259" key="8">
    <source>
        <dbReference type="Pfam" id="PF00185"/>
    </source>
</evidence>
<protein>
    <recommendedName>
        <fullName evidence="3 7">Ornithine carbamoyltransferase</fullName>
        <shortName evidence="7">OTCase</shortName>
        <ecNumber evidence="3 7">2.1.3.3</ecNumber>
    </recommendedName>
</protein>
<evidence type="ECO:0000256" key="6">
    <source>
        <dbReference type="ARBA" id="ARBA00048772"/>
    </source>
</evidence>
<dbReference type="GO" id="GO:0005737">
    <property type="term" value="C:cytoplasm"/>
    <property type="evidence" value="ECO:0007669"/>
    <property type="project" value="UniProtKB-SubCell"/>
</dbReference>
<evidence type="ECO:0000313" key="10">
    <source>
        <dbReference type="EMBL" id="RVU70108.1"/>
    </source>
</evidence>
<feature type="binding site" evidence="7">
    <location>
        <begin position="238"/>
        <end position="239"/>
    </location>
    <ligand>
        <name>L-ornithine</name>
        <dbReference type="ChEBI" id="CHEBI:46911"/>
    </ligand>
</feature>
<evidence type="ECO:0000256" key="1">
    <source>
        <dbReference type="ARBA" id="ARBA00004496"/>
    </source>
</evidence>
<dbReference type="RefSeq" id="WP_103662411.1">
    <property type="nucleotide sequence ID" value="NZ_ML136898.1"/>
</dbReference>
<comment type="caution">
    <text evidence="7">Lacks conserved residue(s) required for the propagation of feature annotation.</text>
</comment>
<dbReference type="GO" id="GO:0016597">
    <property type="term" value="F:amino acid binding"/>
    <property type="evidence" value="ECO:0007669"/>
    <property type="project" value="InterPro"/>
</dbReference>
<dbReference type="NCBIfam" id="NF001986">
    <property type="entry name" value="PRK00779.1"/>
    <property type="match status" value="1"/>
</dbReference>
<dbReference type="InterPro" id="IPR006131">
    <property type="entry name" value="Asp_carbamoyltransf_Asp/Orn-bd"/>
</dbReference>
<evidence type="ECO:0000256" key="5">
    <source>
        <dbReference type="ARBA" id="ARBA00022679"/>
    </source>
</evidence>
<gene>
    <name evidence="10" type="primary">argF</name>
    <name evidence="10" type="ORF">EJK17_09295</name>
</gene>
<comment type="subcellular location">
    <subcellularLocation>
        <location evidence="1 7">Cytoplasm</location>
    </subcellularLocation>
</comment>
<dbReference type="SUPFAM" id="SSF53671">
    <property type="entry name" value="Aspartate/ornithine carbamoyltransferase"/>
    <property type="match status" value="1"/>
</dbReference>
<dbReference type="AlphaFoldDB" id="A0A437ST75"/>
<comment type="caution">
    <text evidence="10">The sequence shown here is derived from an EMBL/GenBank/DDBJ whole genome shotgun (WGS) entry which is preliminary data.</text>
</comment>
<dbReference type="GO" id="GO:0004585">
    <property type="term" value="F:ornithine carbamoyltransferase activity"/>
    <property type="evidence" value="ECO:0007669"/>
    <property type="project" value="UniProtKB-UniRule"/>
</dbReference>
<dbReference type="InterPro" id="IPR006132">
    <property type="entry name" value="Asp/Orn_carbamoyltranf_P-bd"/>
</dbReference>
<dbReference type="HAMAP" id="MF_01109">
    <property type="entry name" value="OTCase"/>
    <property type="match status" value="1"/>
</dbReference>
<accession>A0A437ST75</accession>
<dbReference type="InterPro" id="IPR002292">
    <property type="entry name" value="Orn/put_carbamltrans"/>
</dbReference>
<dbReference type="Gene3D" id="3.40.50.1370">
    <property type="entry name" value="Aspartate/ornithine carbamoyltransferase"/>
    <property type="match status" value="2"/>
</dbReference>
<organism evidence="10 11">
    <name type="scientific">Lactobacillus xujianguonis</name>
    <dbReference type="NCBI Taxonomy" id="2495899"/>
    <lineage>
        <taxon>Bacteria</taxon>
        <taxon>Bacillati</taxon>
        <taxon>Bacillota</taxon>
        <taxon>Bacilli</taxon>
        <taxon>Lactobacillales</taxon>
        <taxon>Lactobacillaceae</taxon>
        <taxon>Lactobacillus</taxon>
    </lineage>
</organism>
<feature type="domain" description="Aspartate/ornithine carbamoyltransferase Asp/Orn-binding" evidence="8">
    <location>
        <begin position="157"/>
        <end position="331"/>
    </location>
</feature>
<dbReference type="InterPro" id="IPR036901">
    <property type="entry name" value="Asp/Orn_carbamoylTrfase_sf"/>
</dbReference>
<dbReference type="PANTHER" id="PTHR45753">
    <property type="entry name" value="ORNITHINE CARBAMOYLTRANSFERASE, MITOCHONDRIAL"/>
    <property type="match status" value="1"/>
</dbReference>